<dbReference type="InterPro" id="IPR056428">
    <property type="entry name" value="WH_GTF3C1"/>
</dbReference>
<reference evidence="8 9" key="1">
    <citation type="submission" date="2021-06" db="EMBL/GenBank/DDBJ databases">
        <authorList>
            <person name="Palmer J.M."/>
        </authorList>
    </citation>
    <scope>NUCLEOTIDE SEQUENCE [LARGE SCALE GENOMIC DNA]</scope>
    <source>
        <strain evidence="8 9">XC_2019</strain>
        <tissue evidence="8">Muscle</tissue>
    </source>
</reference>
<evidence type="ECO:0000256" key="2">
    <source>
        <dbReference type="ARBA" id="ARBA00022553"/>
    </source>
</evidence>
<feature type="domain" description="General transcription factor 3C polypeptide 1 winged-helix" evidence="7">
    <location>
        <begin position="1"/>
        <end position="81"/>
    </location>
</feature>
<dbReference type="Proteomes" id="UP001434883">
    <property type="component" value="Unassembled WGS sequence"/>
</dbReference>
<evidence type="ECO:0000259" key="6">
    <source>
        <dbReference type="Pfam" id="PF04182"/>
    </source>
</evidence>
<comment type="caution">
    <text evidence="8">The sequence shown here is derived from an EMBL/GenBank/DDBJ whole genome shotgun (WGS) entry which is preliminary data.</text>
</comment>
<proteinExistence type="predicted"/>
<keyword evidence="5" id="KW-0539">Nucleus</keyword>
<keyword evidence="9" id="KW-1185">Reference proteome</keyword>
<gene>
    <name evidence="8" type="ORF">XENOCAPTIV_003480</name>
</gene>
<feature type="domain" description="B-block binding subunit of TFIIIC" evidence="6">
    <location>
        <begin position="105"/>
        <end position="128"/>
    </location>
</feature>
<evidence type="ECO:0000259" key="7">
    <source>
        <dbReference type="Pfam" id="PF23704"/>
    </source>
</evidence>
<sequence length="133" mass="15199">MDALSIVVDEVALEGLDGITLPSLWIRLEDRQPKFPLKLDDCTKGLIWRSLVSNADLSFYELPEEREDVELFDRYGRKLVAMASQALRFRTLIGSENDPELKLSNDSYCLLERVGRGRWQGELQSDLHGGLFK</sequence>
<evidence type="ECO:0000256" key="4">
    <source>
        <dbReference type="ARBA" id="ARBA00023163"/>
    </source>
</evidence>
<dbReference type="PANTHER" id="PTHR15180:SF1">
    <property type="entry name" value="GENERAL TRANSCRIPTION FACTOR 3C POLYPEPTIDE 1"/>
    <property type="match status" value="1"/>
</dbReference>
<dbReference type="PANTHER" id="PTHR15180">
    <property type="entry name" value="GENERAL TRANSCRIPTION FACTOR 3C POLYPEPTIDE 1"/>
    <property type="match status" value="1"/>
</dbReference>
<comment type="subcellular location">
    <subcellularLocation>
        <location evidence="1">Nucleus</location>
    </subcellularLocation>
</comment>
<evidence type="ECO:0000256" key="1">
    <source>
        <dbReference type="ARBA" id="ARBA00004123"/>
    </source>
</evidence>
<dbReference type="InterPro" id="IPR044210">
    <property type="entry name" value="Tfc3-like"/>
</dbReference>
<accession>A0ABV0QPQ1</accession>
<evidence type="ECO:0000256" key="3">
    <source>
        <dbReference type="ARBA" id="ARBA00023125"/>
    </source>
</evidence>
<keyword evidence="2" id="KW-0597">Phosphoprotein</keyword>
<dbReference type="EMBL" id="JAHRIN010018162">
    <property type="protein sequence ID" value="MEQ2197801.1"/>
    <property type="molecule type" value="Genomic_DNA"/>
</dbReference>
<keyword evidence="3" id="KW-0238">DNA-binding</keyword>
<evidence type="ECO:0000313" key="9">
    <source>
        <dbReference type="Proteomes" id="UP001434883"/>
    </source>
</evidence>
<evidence type="ECO:0000313" key="8">
    <source>
        <dbReference type="EMBL" id="MEQ2197801.1"/>
    </source>
</evidence>
<name>A0ABV0QPQ1_9TELE</name>
<protein>
    <submittedName>
        <fullName evidence="8">Uncharacterized protein</fullName>
    </submittedName>
</protein>
<evidence type="ECO:0000256" key="5">
    <source>
        <dbReference type="ARBA" id="ARBA00023242"/>
    </source>
</evidence>
<organism evidence="8 9">
    <name type="scientific">Xenoophorus captivus</name>
    <dbReference type="NCBI Taxonomy" id="1517983"/>
    <lineage>
        <taxon>Eukaryota</taxon>
        <taxon>Metazoa</taxon>
        <taxon>Chordata</taxon>
        <taxon>Craniata</taxon>
        <taxon>Vertebrata</taxon>
        <taxon>Euteleostomi</taxon>
        <taxon>Actinopterygii</taxon>
        <taxon>Neopterygii</taxon>
        <taxon>Teleostei</taxon>
        <taxon>Neoteleostei</taxon>
        <taxon>Acanthomorphata</taxon>
        <taxon>Ovalentaria</taxon>
        <taxon>Atherinomorphae</taxon>
        <taxon>Cyprinodontiformes</taxon>
        <taxon>Goodeidae</taxon>
        <taxon>Xenoophorus</taxon>
    </lineage>
</organism>
<dbReference type="Pfam" id="PF23704">
    <property type="entry name" value="WHD_GTF3C1_N"/>
    <property type="match status" value="1"/>
</dbReference>
<keyword evidence="4" id="KW-0804">Transcription</keyword>
<dbReference type="Pfam" id="PF04182">
    <property type="entry name" value="B-block_TFIIIC"/>
    <property type="match status" value="1"/>
</dbReference>
<dbReference type="InterPro" id="IPR007309">
    <property type="entry name" value="TFIIIC_Bblock-bd"/>
</dbReference>